<reference evidence="1 2" key="1">
    <citation type="journal article" date="2019" name="Int. J. Syst. Evol. Microbiol.">
        <title>The Global Catalogue of Microorganisms (GCM) 10K type strain sequencing project: providing services to taxonomists for standard genome sequencing and annotation.</title>
        <authorList>
            <consortium name="The Broad Institute Genomics Platform"/>
            <consortium name="The Broad Institute Genome Sequencing Center for Infectious Disease"/>
            <person name="Wu L."/>
            <person name="Ma J."/>
        </authorList>
    </citation>
    <scope>NUCLEOTIDE SEQUENCE [LARGE SCALE GENOMIC DNA]</scope>
    <source>
        <strain evidence="1 2">JCM 15933</strain>
    </source>
</reference>
<proteinExistence type="predicted"/>
<evidence type="ECO:0000313" key="1">
    <source>
        <dbReference type="EMBL" id="GAA1550592.1"/>
    </source>
</evidence>
<dbReference type="EMBL" id="BAAAQD010000021">
    <property type="protein sequence ID" value="GAA1550592.1"/>
    <property type="molecule type" value="Genomic_DNA"/>
</dbReference>
<name>A0ABN2C1D5_9ACTN</name>
<gene>
    <name evidence="1" type="ORF">GCM10009827_084080</name>
</gene>
<evidence type="ECO:0000313" key="2">
    <source>
        <dbReference type="Proteomes" id="UP001501470"/>
    </source>
</evidence>
<sequence>MGTKLKSRHLSLVPPLPPAHPLIVPTTPWHHCPPWCSQGDNCYGGEFLDFGDGHPVRLTSRHHHGVILAEQVCDIDGTAVDVRIEVEAVEDPDQGFMDGAFVNIDMPHGMVTDADSAERIANAMLAAVAAARQTPASDQPPAAVSA</sequence>
<keyword evidence="2" id="KW-1185">Reference proteome</keyword>
<dbReference type="Proteomes" id="UP001501470">
    <property type="component" value="Unassembled WGS sequence"/>
</dbReference>
<protein>
    <submittedName>
        <fullName evidence="1">Uncharacterized protein</fullName>
    </submittedName>
</protein>
<comment type="caution">
    <text evidence="1">The sequence shown here is derived from an EMBL/GenBank/DDBJ whole genome shotgun (WGS) entry which is preliminary data.</text>
</comment>
<dbReference type="Pfam" id="PF21848">
    <property type="entry name" value="DUF6907"/>
    <property type="match status" value="1"/>
</dbReference>
<dbReference type="RefSeq" id="WP_344509309.1">
    <property type="nucleotide sequence ID" value="NZ_BAAAQD010000021.1"/>
</dbReference>
<dbReference type="InterPro" id="IPR054202">
    <property type="entry name" value="DUF6907"/>
</dbReference>
<accession>A0ABN2C1D5</accession>
<organism evidence="1 2">
    <name type="scientific">Dactylosporangium maewongense</name>
    <dbReference type="NCBI Taxonomy" id="634393"/>
    <lineage>
        <taxon>Bacteria</taxon>
        <taxon>Bacillati</taxon>
        <taxon>Actinomycetota</taxon>
        <taxon>Actinomycetes</taxon>
        <taxon>Micromonosporales</taxon>
        <taxon>Micromonosporaceae</taxon>
        <taxon>Dactylosporangium</taxon>
    </lineage>
</organism>